<keyword evidence="3" id="KW-1185">Reference proteome</keyword>
<evidence type="ECO:0000259" key="1">
    <source>
        <dbReference type="Pfam" id="PF08450"/>
    </source>
</evidence>
<dbReference type="AlphaFoldDB" id="A0A5C3LKA6"/>
<dbReference type="Gene3D" id="2.120.10.30">
    <property type="entry name" value="TolB, C-terminal domain"/>
    <property type="match status" value="1"/>
</dbReference>
<reference evidence="2 3" key="1">
    <citation type="journal article" date="2019" name="Nat. Ecol. Evol.">
        <title>Megaphylogeny resolves global patterns of mushroom evolution.</title>
        <authorList>
            <person name="Varga T."/>
            <person name="Krizsan K."/>
            <person name="Foldi C."/>
            <person name="Dima B."/>
            <person name="Sanchez-Garcia M."/>
            <person name="Sanchez-Ramirez S."/>
            <person name="Szollosi G.J."/>
            <person name="Szarkandi J.G."/>
            <person name="Papp V."/>
            <person name="Albert L."/>
            <person name="Andreopoulos W."/>
            <person name="Angelini C."/>
            <person name="Antonin V."/>
            <person name="Barry K.W."/>
            <person name="Bougher N.L."/>
            <person name="Buchanan P."/>
            <person name="Buyck B."/>
            <person name="Bense V."/>
            <person name="Catcheside P."/>
            <person name="Chovatia M."/>
            <person name="Cooper J."/>
            <person name="Damon W."/>
            <person name="Desjardin D."/>
            <person name="Finy P."/>
            <person name="Geml J."/>
            <person name="Haridas S."/>
            <person name="Hughes K."/>
            <person name="Justo A."/>
            <person name="Karasinski D."/>
            <person name="Kautmanova I."/>
            <person name="Kiss B."/>
            <person name="Kocsube S."/>
            <person name="Kotiranta H."/>
            <person name="LaButti K.M."/>
            <person name="Lechner B.E."/>
            <person name="Liimatainen K."/>
            <person name="Lipzen A."/>
            <person name="Lukacs Z."/>
            <person name="Mihaltcheva S."/>
            <person name="Morgado L.N."/>
            <person name="Niskanen T."/>
            <person name="Noordeloos M.E."/>
            <person name="Ohm R.A."/>
            <person name="Ortiz-Santana B."/>
            <person name="Ovrebo C."/>
            <person name="Racz N."/>
            <person name="Riley R."/>
            <person name="Savchenko A."/>
            <person name="Shiryaev A."/>
            <person name="Soop K."/>
            <person name="Spirin V."/>
            <person name="Szebenyi C."/>
            <person name="Tomsovsky M."/>
            <person name="Tulloss R.E."/>
            <person name="Uehling J."/>
            <person name="Grigoriev I.V."/>
            <person name="Vagvolgyi C."/>
            <person name="Papp T."/>
            <person name="Martin F.M."/>
            <person name="Miettinen O."/>
            <person name="Hibbett D.S."/>
            <person name="Nagy L.G."/>
        </authorList>
    </citation>
    <scope>NUCLEOTIDE SEQUENCE [LARGE SCALE GENOMIC DNA]</scope>
    <source>
        <strain evidence="2 3">CBS 166.37</strain>
    </source>
</reference>
<dbReference type="EMBL" id="ML213658">
    <property type="protein sequence ID" value="TFK32977.1"/>
    <property type="molecule type" value="Genomic_DNA"/>
</dbReference>
<protein>
    <submittedName>
        <fullName evidence="2">Calcium-dependent phosphotriesterase</fullName>
    </submittedName>
</protein>
<organism evidence="2 3">
    <name type="scientific">Crucibulum laeve</name>
    <dbReference type="NCBI Taxonomy" id="68775"/>
    <lineage>
        <taxon>Eukaryota</taxon>
        <taxon>Fungi</taxon>
        <taxon>Dikarya</taxon>
        <taxon>Basidiomycota</taxon>
        <taxon>Agaricomycotina</taxon>
        <taxon>Agaricomycetes</taxon>
        <taxon>Agaricomycetidae</taxon>
        <taxon>Agaricales</taxon>
        <taxon>Agaricineae</taxon>
        <taxon>Nidulariaceae</taxon>
        <taxon>Crucibulum</taxon>
    </lineage>
</organism>
<dbReference type="OrthoDB" id="423498at2759"/>
<dbReference type="PANTHER" id="PTHR47064">
    <property type="entry name" value="PUTATIVE (AFU_ORTHOLOGUE AFUA_1G08990)-RELATED"/>
    <property type="match status" value="1"/>
</dbReference>
<gene>
    <name evidence="2" type="ORF">BDQ12DRAFT_739062</name>
</gene>
<sequence>MNFLNNLLEVVLNKPGALFSALLYATSPPTQGNTSLALPPQSVFVDTRAYAVYGENGTFRQSSEAELFNPTSSEPPFFQIFDTSFLDIIGKKPLIREIASNDTFNFAFEGPIYNEKTNEVFFTSSPNISVNLNNQIGKISLTDVEKALLVASKDSVINVPVTALDIPDNTVQMANGGTGPYKGSLVIVTVGRGPRPPSVVLVNPESPHNTTVLLDNFFGRQFNSLDDVKVHPSGKFFFTDTIYGSIGHIRPDPLIPSQVYRLDPDTREVRVVADGFETPNGIAFTEDGKTAYVSDTGALGEGLRLYPTRPSTIYVFDVDKKTHMFKNRRVFAYIDAGIPDGLQVDKKGNLYVGCGDGVQVWNDQGTLLGKIFVGRTVVNMVFAGDGRLVMVANSKVYIAKIAAKGLPVLFP</sequence>
<dbReference type="PANTHER" id="PTHR47064:SF2">
    <property type="entry name" value="SMP-30_GLUCONOLACTONASE_LRE-LIKE REGION DOMAIN-CONTAINING PROTEIN-RELATED"/>
    <property type="match status" value="1"/>
</dbReference>
<evidence type="ECO:0000313" key="2">
    <source>
        <dbReference type="EMBL" id="TFK32977.1"/>
    </source>
</evidence>
<dbReference type="InterPro" id="IPR052988">
    <property type="entry name" value="Oryzine_lactonohydrolase"/>
</dbReference>
<dbReference type="InterPro" id="IPR013658">
    <property type="entry name" value="SGL"/>
</dbReference>
<feature type="domain" description="SMP-30/Gluconolactonase/LRE-like region" evidence="1">
    <location>
        <begin position="112"/>
        <end position="387"/>
    </location>
</feature>
<dbReference type="Pfam" id="PF08450">
    <property type="entry name" value="SGL"/>
    <property type="match status" value="1"/>
</dbReference>
<proteinExistence type="predicted"/>
<dbReference type="STRING" id="68775.A0A5C3LKA6"/>
<name>A0A5C3LKA6_9AGAR</name>
<dbReference type="Proteomes" id="UP000308652">
    <property type="component" value="Unassembled WGS sequence"/>
</dbReference>
<evidence type="ECO:0000313" key="3">
    <source>
        <dbReference type="Proteomes" id="UP000308652"/>
    </source>
</evidence>
<accession>A0A5C3LKA6</accession>
<dbReference type="SUPFAM" id="SSF63829">
    <property type="entry name" value="Calcium-dependent phosphotriesterase"/>
    <property type="match status" value="1"/>
</dbReference>
<dbReference type="InterPro" id="IPR011042">
    <property type="entry name" value="6-blade_b-propeller_TolB-like"/>
</dbReference>